<evidence type="ECO:0000313" key="2">
    <source>
        <dbReference type="EMBL" id="GAG49194.1"/>
    </source>
</evidence>
<sequence>VCTDDGYTTNGVPSADYNIDKVYDRDWPGNYWSFEEIMNRIDDGVHFINHAGHASYGYDMKMVSEDVYDLSNTEYCFIYSQGCMAGGFDDPYGFDCIAEDFTVKTDTGAFAGIWNARYGWFWSYSTDGDSQRFQREYWDAVFGEMIPQIGRANSDSKEDNLAIIGRSCIRWVYYETNLFGDPSLSFYELEENDPPDTPEIYGPTRHEVGVEYEYTFVTTDPDGDEIYYYIDWS</sequence>
<protein>
    <recommendedName>
        <fullName evidence="1">Gingipain domain-containing protein</fullName>
    </recommendedName>
</protein>
<accession>X0Y0A4</accession>
<gene>
    <name evidence="2" type="ORF">S01H1_77158</name>
</gene>
<organism evidence="2">
    <name type="scientific">marine sediment metagenome</name>
    <dbReference type="NCBI Taxonomy" id="412755"/>
    <lineage>
        <taxon>unclassified sequences</taxon>
        <taxon>metagenomes</taxon>
        <taxon>ecological metagenomes</taxon>
    </lineage>
</organism>
<dbReference type="InterPro" id="IPR001769">
    <property type="entry name" value="Gingipain"/>
</dbReference>
<feature type="non-terminal residue" evidence="2">
    <location>
        <position position="1"/>
    </location>
</feature>
<dbReference type="InterPro" id="IPR029030">
    <property type="entry name" value="Caspase-like_dom_sf"/>
</dbReference>
<dbReference type="GO" id="GO:0008234">
    <property type="term" value="F:cysteine-type peptidase activity"/>
    <property type="evidence" value="ECO:0007669"/>
    <property type="project" value="InterPro"/>
</dbReference>
<feature type="non-terminal residue" evidence="2">
    <location>
        <position position="233"/>
    </location>
</feature>
<dbReference type="SUPFAM" id="SSF52129">
    <property type="entry name" value="Caspase-like"/>
    <property type="match status" value="1"/>
</dbReference>
<reference evidence="2" key="1">
    <citation type="journal article" date="2014" name="Front. Microbiol.">
        <title>High frequency of phylogenetically diverse reductive dehalogenase-homologous genes in deep subseafloor sedimentary metagenomes.</title>
        <authorList>
            <person name="Kawai M."/>
            <person name="Futagami T."/>
            <person name="Toyoda A."/>
            <person name="Takaki Y."/>
            <person name="Nishi S."/>
            <person name="Hori S."/>
            <person name="Arai W."/>
            <person name="Tsubouchi T."/>
            <person name="Morono Y."/>
            <person name="Uchiyama I."/>
            <person name="Ito T."/>
            <person name="Fujiyama A."/>
            <person name="Inagaki F."/>
            <person name="Takami H."/>
        </authorList>
    </citation>
    <scope>NUCLEOTIDE SEQUENCE</scope>
    <source>
        <strain evidence="2">Expedition CK06-06</strain>
    </source>
</reference>
<dbReference type="Gene3D" id="3.40.50.1460">
    <property type="match status" value="1"/>
</dbReference>
<proteinExistence type="predicted"/>
<evidence type="ECO:0000259" key="1">
    <source>
        <dbReference type="Pfam" id="PF01364"/>
    </source>
</evidence>
<dbReference type="EMBL" id="BARS01051839">
    <property type="protein sequence ID" value="GAG49194.1"/>
    <property type="molecule type" value="Genomic_DNA"/>
</dbReference>
<dbReference type="AlphaFoldDB" id="X0Y0A4"/>
<feature type="domain" description="Gingipain" evidence="1">
    <location>
        <begin position="15"/>
        <end position="185"/>
    </location>
</feature>
<dbReference type="GO" id="GO:0006508">
    <property type="term" value="P:proteolysis"/>
    <property type="evidence" value="ECO:0007669"/>
    <property type="project" value="InterPro"/>
</dbReference>
<name>X0Y0A4_9ZZZZ</name>
<comment type="caution">
    <text evidence="2">The sequence shown here is derived from an EMBL/GenBank/DDBJ whole genome shotgun (WGS) entry which is preliminary data.</text>
</comment>
<dbReference type="Pfam" id="PF01364">
    <property type="entry name" value="Peptidase_C25"/>
    <property type="match status" value="1"/>
</dbReference>